<feature type="compositionally biased region" description="Polar residues" evidence="2">
    <location>
        <begin position="339"/>
        <end position="351"/>
    </location>
</feature>
<keyword evidence="5" id="KW-1185">Reference proteome</keyword>
<dbReference type="FunFam" id="2.20.110.10:FF:000002">
    <property type="entry name" value="Phosphatidylinositol 4-phosphate 5-kinase 8"/>
    <property type="match status" value="1"/>
</dbReference>
<proteinExistence type="predicted"/>
<protein>
    <recommendedName>
        <fullName evidence="6">MORN motif</fullName>
    </recommendedName>
</protein>
<accession>A0A9K3CUH1</accession>
<feature type="region of interest" description="Disordered" evidence="2">
    <location>
        <begin position="338"/>
        <end position="359"/>
    </location>
</feature>
<dbReference type="Pfam" id="PF02493">
    <property type="entry name" value="MORN"/>
    <property type="match status" value="9"/>
</dbReference>
<evidence type="ECO:0000313" key="4">
    <source>
        <dbReference type="EMBL" id="GIQ82717.1"/>
    </source>
</evidence>
<evidence type="ECO:0000256" key="1">
    <source>
        <dbReference type="ARBA" id="ARBA00022737"/>
    </source>
</evidence>
<evidence type="ECO:0000256" key="2">
    <source>
        <dbReference type="SAM" id="MobiDB-lite"/>
    </source>
</evidence>
<evidence type="ECO:0008006" key="6">
    <source>
        <dbReference type="Google" id="ProtNLM"/>
    </source>
</evidence>
<name>A0A9K3CUH1_9EUKA</name>
<dbReference type="PANTHER" id="PTHR23084">
    <property type="entry name" value="PHOSPHATIDYLINOSITOL-4-PHOSPHATE 5-KINASE RELATED"/>
    <property type="match status" value="1"/>
</dbReference>
<dbReference type="Gene3D" id="2.20.110.10">
    <property type="entry name" value="Histone H3 K4-specific methyltransferase SET7/9 N-terminal domain"/>
    <property type="match status" value="4"/>
</dbReference>
<evidence type="ECO:0000313" key="5">
    <source>
        <dbReference type="Proteomes" id="UP000265618"/>
    </source>
</evidence>
<dbReference type="SUPFAM" id="SSF82185">
    <property type="entry name" value="Histone H3 K4-specific methyltransferase SET7/9 N-terminal domain"/>
    <property type="match status" value="1"/>
</dbReference>
<dbReference type="EMBL" id="BDIP01000789">
    <property type="protein sequence ID" value="GIQ82717.1"/>
    <property type="molecule type" value="Genomic_DNA"/>
</dbReference>
<dbReference type="AlphaFoldDB" id="A0A9K3CUH1"/>
<keyword evidence="1" id="KW-0677">Repeat</keyword>
<dbReference type="Proteomes" id="UP000265618">
    <property type="component" value="Unassembled WGS sequence"/>
</dbReference>
<dbReference type="OrthoDB" id="423343at2759"/>
<evidence type="ECO:0000256" key="3">
    <source>
        <dbReference type="SAM" id="Phobius"/>
    </source>
</evidence>
<gene>
    <name evidence="4" type="ORF">KIPB_003905</name>
</gene>
<organism evidence="4 5">
    <name type="scientific">Kipferlia bialata</name>
    <dbReference type="NCBI Taxonomy" id="797122"/>
    <lineage>
        <taxon>Eukaryota</taxon>
        <taxon>Metamonada</taxon>
        <taxon>Carpediemonas-like organisms</taxon>
        <taxon>Kipferlia</taxon>
    </lineage>
</organism>
<sequence length="359" mass="39826">AYPEAEAEPAPPCLAIKGWTVPTSIIVTAVVVMSVIGVSCMLLLQEDQEIYSELLFEYTACMLKAELADSRWVDMMEDGFEVYMGSSDAEWCHEVLGELDEILAGARIQFSDDNPYYGGETYTGGWKNGSRDGMGTLEVPGVSTYVGVFRNDRKNGHGTETFEDGREYTGEYNEGRRHGYGSLLYTNGEEYVGEWVYGERHGQGTYYHADGSVYEGDWENGEKEGLGTYTTEGYVFSGRYVNDKRHGVGVITYSSGMTLECTWTAGLCYEPVHVTHPNGGTYVGGWGDGNMHGEGTYTRDDTVYVGSFRDGKYHGHGVMTVSGVRYEGQFQMGRRHGTFTVTDGDGSTRTEQWVEETRV</sequence>
<keyword evidence="3" id="KW-0472">Membrane</keyword>
<reference evidence="4 5" key="1">
    <citation type="journal article" date="2018" name="PLoS ONE">
        <title>The draft genome of Kipferlia bialata reveals reductive genome evolution in fornicate parasites.</title>
        <authorList>
            <person name="Tanifuji G."/>
            <person name="Takabayashi S."/>
            <person name="Kume K."/>
            <person name="Takagi M."/>
            <person name="Nakayama T."/>
            <person name="Kamikawa R."/>
            <person name="Inagaki Y."/>
            <person name="Hashimoto T."/>
        </authorList>
    </citation>
    <scope>NUCLEOTIDE SEQUENCE [LARGE SCALE GENOMIC DNA]</scope>
    <source>
        <strain evidence="4">NY0173</strain>
    </source>
</reference>
<keyword evidence="3" id="KW-0812">Transmembrane</keyword>
<dbReference type="InterPro" id="IPR003409">
    <property type="entry name" value="MORN"/>
</dbReference>
<keyword evidence="3" id="KW-1133">Transmembrane helix</keyword>
<comment type="caution">
    <text evidence="4">The sequence shown here is derived from an EMBL/GenBank/DDBJ whole genome shotgun (WGS) entry which is preliminary data.</text>
</comment>
<feature type="transmembrane region" description="Helical" evidence="3">
    <location>
        <begin position="24"/>
        <end position="44"/>
    </location>
</feature>
<dbReference type="PANTHER" id="PTHR23084:SF263">
    <property type="entry name" value="MORN REPEAT-CONTAINING PROTEIN 1"/>
    <property type="match status" value="1"/>
</dbReference>
<dbReference type="SMART" id="SM00698">
    <property type="entry name" value="MORN"/>
    <property type="match status" value="9"/>
</dbReference>
<feature type="non-terminal residue" evidence="4">
    <location>
        <position position="1"/>
    </location>
</feature>